<dbReference type="InterPro" id="IPR053892">
    <property type="entry name" value="MoaF-like"/>
</dbReference>
<organism evidence="2 3">
    <name type="scientific">Aureibaculum flavum</name>
    <dbReference type="NCBI Taxonomy" id="2795986"/>
    <lineage>
        <taxon>Bacteria</taxon>
        <taxon>Pseudomonadati</taxon>
        <taxon>Bacteroidota</taxon>
        <taxon>Flavobacteriia</taxon>
        <taxon>Flavobacteriales</taxon>
        <taxon>Flavobacteriaceae</taxon>
        <taxon>Aureibaculum</taxon>
    </lineage>
</organism>
<dbReference type="EMBL" id="JAEHFJ010000006">
    <property type="protein sequence ID" value="MBJ2175172.1"/>
    <property type="molecule type" value="Genomic_DNA"/>
</dbReference>
<sequence length="167" mass="19095">MNYSEKNHLHKINNKSFVGKTKLIVFVCLTLFSVGHSFAQSKTIEESKFQFGEPEHFLDGYSLNFQYQNGTAIHMEFSNGKAEYEWVAGPAKGNGNSDISYRSRKIGDNLYLVNWHETGKKDYLTIVFDFEKMIVHSSIIIGYENKPARTLKTVFSSGIIDHLNKTE</sequence>
<evidence type="ECO:0000313" key="3">
    <source>
        <dbReference type="Proteomes" id="UP000623301"/>
    </source>
</evidence>
<dbReference type="RefSeq" id="WP_198841856.1">
    <property type="nucleotide sequence ID" value="NZ_JAEHFJ010000006.1"/>
</dbReference>
<name>A0ABS0WT57_9FLAO</name>
<dbReference type="Gene3D" id="2.40.128.20">
    <property type="match status" value="1"/>
</dbReference>
<dbReference type="Pfam" id="PF22036">
    <property type="entry name" value="MoaF_like"/>
    <property type="match status" value="1"/>
</dbReference>
<dbReference type="InterPro" id="IPR012674">
    <property type="entry name" value="Calycin"/>
</dbReference>
<keyword evidence="3" id="KW-1185">Reference proteome</keyword>
<accession>A0ABS0WT57</accession>
<protein>
    <recommendedName>
        <fullName evidence="1">MoaF-like domain-containing protein</fullName>
    </recommendedName>
</protein>
<gene>
    <name evidence="2" type="ORF">JBL43_13040</name>
</gene>
<comment type="caution">
    <text evidence="2">The sequence shown here is derived from an EMBL/GenBank/DDBJ whole genome shotgun (WGS) entry which is preliminary data.</text>
</comment>
<reference evidence="2 3" key="1">
    <citation type="submission" date="2020-12" db="EMBL/GenBank/DDBJ databases">
        <title>Aureibaculum luteum sp. nov. and Aureibaculum flavum sp. nov., novel members of the family Flavobacteriaceae isolated from Antarctic intertidal sediments.</title>
        <authorList>
            <person name="He X."/>
            <person name="Zhang X."/>
        </authorList>
    </citation>
    <scope>NUCLEOTIDE SEQUENCE [LARGE SCALE GENOMIC DNA]</scope>
    <source>
        <strain evidence="2 3">A20</strain>
    </source>
</reference>
<feature type="domain" description="MoaF-like" evidence="1">
    <location>
        <begin position="60"/>
        <end position="141"/>
    </location>
</feature>
<evidence type="ECO:0000259" key="1">
    <source>
        <dbReference type="Pfam" id="PF22036"/>
    </source>
</evidence>
<proteinExistence type="predicted"/>
<dbReference type="Proteomes" id="UP000623301">
    <property type="component" value="Unassembled WGS sequence"/>
</dbReference>
<evidence type="ECO:0000313" key="2">
    <source>
        <dbReference type="EMBL" id="MBJ2175172.1"/>
    </source>
</evidence>